<dbReference type="AlphaFoldDB" id="A0A8C9VBJ0"/>
<evidence type="ECO:0000256" key="9">
    <source>
        <dbReference type="ARBA" id="ARBA00023004"/>
    </source>
</evidence>
<feature type="transmembrane region" description="Helical" evidence="12">
    <location>
        <begin position="118"/>
        <end position="143"/>
    </location>
</feature>
<protein>
    <recommendedName>
        <fullName evidence="11">ascorbate ferrireductase (transmembrane)</fullName>
        <ecNumber evidence="11">7.2.1.3</ecNumber>
    </recommendedName>
</protein>
<evidence type="ECO:0000256" key="10">
    <source>
        <dbReference type="ARBA" id="ARBA00023136"/>
    </source>
</evidence>
<dbReference type="PANTHER" id="PTHR15422">
    <property type="entry name" value="OS05G0565100 PROTEIN"/>
    <property type="match status" value="1"/>
</dbReference>
<dbReference type="KEGG" id="sfm:108925609"/>
<dbReference type="OrthoDB" id="432881at2759"/>
<dbReference type="GeneTree" id="ENSGT00440000038072"/>
<dbReference type="PROSITE" id="PS50939">
    <property type="entry name" value="CYTOCHROME_B561"/>
    <property type="match status" value="1"/>
</dbReference>
<keyword evidence="10 12" id="KW-0472">Membrane</keyword>
<feature type="domain" description="Cytochrome b561" evidence="13">
    <location>
        <begin position="14"/>
        <end position="217"/>
    </location>
</feature>
<dbReference type="GeneID" id="108925609"/>
<keyword evidence="5 12" id="KW-0812">Transmembrane</keyword>
<feature type="transmembrane region" description="Helical" evidence="12">
    <location>
        <begin position="190"/>
        <end position="211"/>
    </location>
</feature>
<comment type="cofactor">
    <cofactor evidence="1">
        <name>heme b</name>
        <dbReference type="ChEBI" id="CHEBI:60344"/>
    </cofactor>
</comment>
<evidence type="ECO:0000256" key="11">
    <source>
        <dbReference type="ARBA" id="ARBA00024225"/>
    </source>
</evidence>
<comment type="subcellular location">
    <subcellularLocation>
        <location evidence="2">Membrane</location>
        <topology evidence="2">Multi-pass membrane protein</topology>
    </subcellularLocation>
</comment>
<dbReference type="Gene3D" id="1.20.120.1770">
    <property type="match status" value="1"/>
</dbReference>
<evidence type="ECO:0000256" key="5">
    <source>
        <dbReference type="ARBA" id="ARBA00022692"/>
    </source>
</evidence>
<dbReference type="CTD" id="11068"/>
<evidence type="ECO:0000256" key="4">
    <source>
        <dbReference type="ARBA" id="ARBA00022617"/>
    </source>
</evidence>
<evidence type="ECO:0000256" key="1">
    <source>
        <dbReference type="ARBA" id="ARBA00001970"/>
    </source>
</evidence>
<evidence type="ECO:0000256" key="6">
    <source>
        <dbReference type="ARBA" id="ARBA00022723"/>
    </source>
</evidence>
<dbReference type="InterPro" id="IPR045150">
    <property type="entry name" value="CYB561D1/2"/>
</dbReference>
<keyword evidence="7" id="KW-0249">Electron transport</keyword>
<evidence type="ECO:0000256" key="2">
    <source>
        <dbReference type="ARBA" id="ARBA00004141"/>
    </source>
</evidence>
<evidence type="ECO:0000256" key="3">
    <source>
        <dbReference type="ARBA" id="ARBA00022448"/>
    </source>
</evidence>
<sequence>MVHVKEWEASLYVYLRLACGALVHLLSVGLTLFVTFLARPGSSLFSWHPFLMTLAFSFLMTEAILVFSPDCSPIWKLSHKTKGRCHWVLQALAVACATLGSMAVFYNKRLNVKPHFSTWHGVLGLVTVCCAALQLAGGLPLMYHKLAKGWSLAKLKRYHAASGMVVYLLGCGSILLGTCSLWFTTSVQSLSWYVVALCPAASALVVMSQVTNSYVAKKRFRP</sequence>
<dbReference type="PANTHER" id="PTHR15422:SF21">
    <property type="entry name" value="TRANSMEMBRANE REDUCTASE CYB561D2"/>
    <property type="match status" value="1"/>
</dbReference>
<reference evidence="14 15" key="1">
    <citation type="submission" date="2019-04" db="EMBL/GenBank/DDBJ databases">
        <authorList>
            <consortium name="Wellcome Sanger Institute Data Sharing"/>
        </authorList>
    </citation>
    <scope>NUCLEOTIDE SEQUENCE [LARGE SCALE GENOMIC DNA]</scope>
</reference>
<evidence type="ECO:0000256" key="7">
    <source>
        <dbReference type="ARBA" id="ARBA00022982"/>
    </source>
</evidence>
<keyword evidence="8 12" id="KW-1133">Transmembrane helix</keyword>
<evidence type="ECO:0000256" key="12">
    <source>
        <dbReference type="SAM" id="Phobius"/>
    </source>
</evidence>
<dbReference type="GO" id="GO:0140571">
    <property type="term" value="F:transmembrane ascorbate ferrireductase activity"/>
    <property type="evidence" value="ECO:0007669"/>
    <property type="project" value="UniProtKB-EC"/>
</dbReference>
<reference evidence="14" key="3">
    <citation type="submission" date="2025-09" db="UniProtKB">
        <authorList>
            <consortium name="Ensembl"/>
        </authorList>
    </citation>
    <scope>IDENTIFICATION</scope>
</reference>
<reference evidence="14" key="2">
    <citation type="submission" date="2025-08" db="UniProtKB">
        <authorList>
            <consortium name="Ensembl"/>
        </authorList>
    </citation>
    <scope>IDENTIFICATION</scope>
</reference>
<dbReference type="SMART" id="SM00665">
    <property type="entry name" value="B561"/>
    <property type="match status" value="1"/>
</dbReference>
<feature type="transmembrane region" description="Helical" evidence="12">
    <location>
        <begin position="87"/>
        <end position="106"/>
    </location>
</feature>
<accession>A0A8C9VBJ0</accession>
<dbReference type="GO" id="GO:0016020">
    <property type="term" value="C:membrane"/>
    <property type="evidence" value="ECO:0007669"/>
    <property type="project" value="UniProtKB-SubCell"/>
</dbReference>
<evidence type="ECO:0000256" key="8">
    <source>
        <dbReference type="ARBA" id="ARBA00022989"/>
    </source>
</evidence>
<feature type="transmembrane region" description="Helical" evidence="12">
    <location>
        <begin position="44"/>
        <end position="67"/>
    </location>
</feature>
<keyword evidence="15" id="KW-1185">Reference proteome</keyword>
<proteinExistence type="predicted"/>
<dbReference type="Proteomes" id="UP000694397">
    <property type="component" value="Chromosome 2"/>
</dbReference>
<name>A0A8C9VBJ0_SCLFO</name>
<dbReference type="Ensembl" id="ENSSFOT00015063708.1">
    <property type="protein sequence ID" value="ENSSFOP00015040386.1"/>
    <property type="gene ID" value="ENSSFOG00015031311.1"/>
</dbReference>
<dbReference type="RefSeq" id="XP_018593185.1">
    <property type="nucleotide sequence ID" value="XM_018737669.2"/>
</dbReference>
<feature type="transmembrane region" description="Helical" evidence="12">
    <location>
        <begin position="164"/>
        <end position="184"/>
    </location>
</feature>
<dbReference type="CDD" id="cd08761">
    <property type="entry name" value="Cyt_b561_CYB561D2_like"/>
    <property type="match status" value="1"/>
</dbReference>
<gene>
    <name evidence="14" type="primary">CYB561D2</name>
    <name evidence="14" type="synonym">cyb561d2</name>
</gene>
<keyword evidence="3" id="KW-0813">Transport</keyword>
<evidence type="ECO:0000313" key="15">
    <source>
        <dbReference type="Proteomes" id="UP000694397"/>
    </source>
</evidence>
<evidence type="ECO:0000313" key="14">
    <source>
        <dbReference type="Ensembl" id="ENSSFOP00015040386.1"/>
    </source>
</evidence>
<keyword evidence="6" id="KW-0479">Metal-binding</keyword>
<dbReference type="GO" id="GO:0005783">
    <property type="term" value="C:endoplasmic reticulum"/>
    <property type="evidence" value="ECO:0007669"/>
    <property type="project" value="TreeGrafter"/>
</dbReference>
<evidence type="ECO:0000259" key="13">
    <source>
        <dbReference type="PROSITE" id="PS50939"/>
    </source>
</evidence>
<dbReference type="GO" id="GO:0046872">
    <property type="term" value="F:metal ion binding"/>
    <property type="evidence" value="ECO:0007669"/>
    <property type="project" value="UniProtKB-KW"/>
</dbReference>
<dbReference type="InterPro" id="IPR006593">
    <property type="entry name" value="Cyt_b561/ferric_Rdtase_TM"/>
</dbReference>
<dbReference type="Pfam" id="PF03188">
    <property type="entry name" value="Cytochrom_B561"/>
    <property type="match status" value="1"/>
</dbReference>
<dbReference type="GO" id="GO:0140575">
    <property type="term" value="F:transmembrane monodehydroascorbate reductase activity"/>
    <property type="evidence" value="ECO:0007669"/>
    <property type="project" value="InterPro"/>
</dbReference>
<dbReference type="EC" id="7.2.1.3" evidence="11"/>
<organism evidence="14 15">
    <name type="scientific">Scleropages formosus</name>
    <name type="common">Asian bonytongue</name>
    <name type="synonym">Osteoglossum formosum</name>
    <dbReference type="NCBI Taxonomy" id="113540"/>
    <lineage>
        <taxon>Eukaryota</taxon>
        <taxon>Metazoa</taxon>
        <taxon>Chordata</taxon>
        <taxon>Craniata</taxon>
        <taxon>Vertebrata</taxon>
        <taxon>Euteleostomi</taxon>
        <taxon>Actinopterygii</taxon>
        <taxon>Neopterygii</taxon>
        <taxon>Teleostei</taxon>
        <taxon>Osteoglossocephala</taxon>
        <taxon>Osteoglossomorpha</taxon>
        <taxon>Osteoglossiformes</taxon>
        <taxon>Osteoglossidae</taxon>
        <taxon>Scleropages</taxon>
    </lineage>
</organism>
<keyword evidence="9" id="KW-0408">Iron</keyword>
<feature type="transmembrane region" description="Helical" evidence="12">
    <location>
        <begin position="12"/>
        <end position="38"/>
    </location>
</feature>
<keyword evidence="4" id="KW-0349">Heme</keyword>